<proteinExistence type="predicted"/>
<organism evidence="7">
    <name type="scientific">Brachypodium distachyon</name>
    <name type="common">Purple false brome</name>
    <name type="synonym">Trachynia distachya</name>
    <dbReference type="NCBI Taxonomy" id="15368"/>
    <lineage>
        <taxon>Eukaryota</taxon>
        <taxon>Viridiplantae</taxon>
        <taxon>Streptophyta</taxon>
        <taxon>Embryophyta</taxon>
        <taxon>Tracheophyta</taxon>
        <taxon>Spermatophyta</taxon>
        <taxon>Magnoliopsida</taxon>
        <taxon>Liliopsida</taxon>
        <taxon>Poales</taxon>
        <taxon>Poaceae</taxon>
        <taxon>BOP clade</taxon>
        <taxon>Pooideae</taxon>
        <taxon>Stipodae</taxon>
        <taxon>Brachypodieae</taxon>
        <taxon>Brachypodium</taxon>
    </lineage>
</organism>
<evidence type="ECO:0000313" key="6">
    <source>
        <dbReference type="EMBL" id="KQK17882.1"/>
    </source>
</evidence>
<dbReference type="HOGENOM" id="CLU_1743036_0_0_1"/>
<dbReference type="STRING" id="15368.I1GXT0"/>
<evidence type="ECO:0000259" key="5">
    <source>
        <dbReference type="PROSITE" id="PS51999"/>
    </source>
</evidence>
<dbReference type="Gramene" id="KQK17882">
    <property type="protein sequence ID" value="KQK17882"/>
    <property type="gene ID" value="BRADI_1g37350v3"/>
</dbReference>
<dbReference type="GO" id="GO:0008270">
    <property type="term" value="F:zinc ion binding"/>
    <property type="evidence" value="ECO:0007669"/>
    <property type="project" value="UniProtKB-KW"/>
</dbReference>
<accession>I1GXT0</accession>
<reference evidence="6" key="2">
    <citation type="submission" date="2017-06" db="EMBL/GenBank/DDBJ databases">
        <title>WGS assembly of Brachypodium distachyon.</title>
        <authorList>
            <consortium name="The International Brachypodium Initiative"/>
            <person name="Lucas S."/>
            <person name="Harmon-Smith M."/>
            <person name="Lail K."/>
            <person name="Tice H."/>
            <person name="Grimwood J."/>
            <person name="Bruce D."/>
            <person name="Barry K."/>
            <person name="Shu S."/>
            <person name="Lindquist E."/>
            <person name="Wang M."/>
            <person name="Pitluck S."/>
            <person name="Vogel J.P."/>
            <person name="Garvin D.F."/>
            <person name="Mockler T.C."/>
            <person name="Schmutz J."/>
            <person name="Rokhsar D."/>
            <person name="Bevan M.W."/>
        </authorList>
    </citation>
    <scope>NUCLEOTIDE SEQUENCE</scope>
    <source>
        <strain evidence="6">Bd21</strain>
    </source>
</reference>
<keyword evidence="8" id="KW-1185">Reference proteome</keyword>
<keyword evidence="3" id="KW-0862">Zinc</keyword>
<evidence type="ECO:0000313" key="8">
    <source>
        <dbReference type="Proteomes" id="UP000008810"/>
    </source>
</evidence>
<keyword evidence="1" id="KW-0479">Metal-binding</keyword>
<dbReference type="InParanoid" id="I1GXT0"/>
<dbReference type="InterPro" id="IPR010666">
    <property type="entry name" value="Znf_GRF"/>
</dbReference>
<dbReference type="EnsemblPlants" id="KQK17882">
    <property type="protein sequence ID" value="KQK17882"/>
    <property type="gene ID" value="BRADI_1g37350v3"/>
</dbReference>
<reference evidence="6 7" key="1">
    <citation type="journal article" date="2010" name="Nature">
        <title>Genome sequencing and analysis of the model grass Brachypodium distachyon.</title>
        <authorList>
            <consortium name="International Brachypodium Initiative"/>
        </authorList>
    </citation>
    <scope>NUCLEOTIDE SEQUENCE [LARGE SCALE GENOMIC DNA]</scope>
    <source>
        <strain evidence="6 7">Bd21</strain>
    </source>
</reference>
<evidence type="ECO:0000256" key="4">
    <source>
        <dbReference type="PROSITE-ProRule" id="PRU01343"/>
    </source>
</evidence>
<evidence type="ECO:0000313" key="7">
    <source>
        <dbReference type="EnsemblPlants" id="KQK17882"/>
    </source>
</evidence>
<protein>
    <recommendedName>
        <fullName evidence="5">GRF-type domain-containing protein</fullName>
    </recommendedName>
</protein>
<dbReference type="AlphaFoldDB" id="I1GXT0"/>
<dbReference type="PROSITE" id="PS51999">
    <property type="entry name" value="ZF_GRF"/>
    <property type="match status" value="1"/>
</dbReference>
<evidence type="ECO:0000256" key="2">
    <source>
        <dbReference type="ARBA" id="ARBA00022771"/>
    </source>
</evidence>
<evidence type="ECO:0000256" key="3">
    <source>
        <dbReference type="ARBA" id="ARBA00022833"/>
    </source>
</evidence>
<dbReference type="EMBL" id="CM000880">
    <property type="protein sequence ID" value="KQK17882.1"/>
    <property type="molecule type" value="Genomic_DNA"/>
</dbReference>
<name>I1GXT0_BRADI</name>
<keyword evidence="2 4" id="KW-0863">Zinc-finger</keyword>
<sequence>MAGSSSRSSLAPRTKPHLPLVKCGSCGWRRVKVYTSTTVDHPNWDFYKCSNHQVGDTPCDFWEWEAEYMAYLKSIGVPIRFLKPGDECFMGTPEVENKSNVYVQKEKKQQGQPEDVRLLAKIDALCDVLKDIGLLVVLILLLEIIKLIKW</sequence>
<feature type="domain" description="GRF-type" evidence="5">
    <location>
        <begin position="23"/>
        <end position="68"/>
    </location>
</feature>
<dbReference type="PANTHER" id="PTHR33680:SF7">
    <property type="entry name" value="OS02G0474200 PROTEIN"/>
    <property type="match status" value="1"/>
</dbReference>
<evidence type="ECO:0000256" key="1">
    <source>
        <dbReference type="ARBA" id="ARBA00022723"/>
    </source>
</evidence>
<gene>
    <name evidence="6" type="ORF">BRADI_1g37350v3</name>
</gene>
<dbReference type="Proteomes" id="UP000008810">
    <property type="component" value="Chromosome 1"/>
</dbReference>
<dbReference type="PANTHER" id="PTHR33680">
    <property type="entry name" value="OS07G0190500 PROTEIN"/>
    <property type="match status" value="1"/>
</dbReference>
<reference evidence="7" key="3">
    <citation type="submission" date="2018-08" db="UniProtKB">
        <authorList>
            <consortium name="EnsemblPlants"/>
        </authorList>
    </citation>
    <scope>IDENTIFICATION</scope>
    <source>
        <strain evidence="7">cv. Bd21</strain>
    </source>
</reference>